<comment type="caution">
    <text evidence="2">The sequence shown here is derived from an EMBL/GenBank/DDBJ whole genome shotgun (WGS) entry which is preliminary data.</text>
</comment>
<dbReference type="InterPro" id="IPR025330">
    <property type="entry name" value="DUF4236"/>
</dbReference>
<dbReference type="Pfam" id="PF14020">
    <property type="entry name" value="DUF4236"/>
    <property type="match status" value="1"/>
</dbReference>
<sequence length="367" mass="41234">MGLGFRKSFKVAPGVRLNVSSKGLGVSAGVKGLRYSVNSRSGSRVTAGIPGTGVYYTSSGGRKRKTSSYRRYDELAVRQKEIQKLNELEAAKLAVESYENTIERIHSIHKEADDEINWHAIKNSIPPFQKRMGEMGEREKIAVQNVNNYKPGFMSKLLGSQGKDLAKLLQEVQEAKRADEEDYNSWERDSSVAARVLAGDTDTYFQVIEEFAPLDDLAEFGSGFEFFSDSPNVMEVEFDVHSEKVVPNDQLSLTPTGKLSRRKMAKGKYYDIQQDYVCSCVLRIARDMFALLPLNTVYIHAMDDQLNPATGHIEKSVILSVRIDKNTLNRLNLDQIDCSDSLQNFVHNMKFKKTAGFVAVERLPVQN</sequence>
<proteinExistence type="predicted"/>
<protein>
    <submittedName>
        <fullName evidence="2">DUF4236 domain-containing protein</fullName>
    </submittedName>
</protein>
<gene>
    <name evidence="2" type="ORF">FZD51_11055</name>
</gene>
<organism evidence="2 3">
    <name type="scientific">Bacillus infantis</name>
    <dbReference type="NCBI Taxonomy" id="324767"/>
    <lineage>
        <taxon>Bacteria</taxon>
        <taxon>Bacillati</taxon>
        <taxon>Bacillota</taxon>
        <taxon>Bacilli</taxon>
        <taxon>Bacillales</taxon>
        <taxon>Bacillaceae</taxon>
        <taxon>Bacillus</taxon>
    </lineage>
</organism>
<evidence type="ECO:0000313" key="3">
    <source>
        <dbReference type="Proteomes" id="UP000322139"/>
    </source>
</evidence>
<accession>A0A5D4RAY2</accession>
<dbReference type="EMBL" id="VTER01000005">
    <property type="protein sequence ID" value="TYS48643.1"/>
    <property type="molecule type" value="Genomic_DNA"/>
</dbReference>
<dbReference type="RefSeq" id="WP_148974815.1">
    <property type="nucleotide sequence ID" value="NZ_JBNIKU010000020.1"/>
</dbReference>
<reference evidence="2 3" key="1">
    <citation type="submission" date="2019-08" db="EMBL/GenBank/DDBJ databases">
        <title>Bacillus genomes from the desert of Cuatro Cienegas, Coahuila.</title>
        <authorList>
            <person name="Olmedo-Alvarez G."/>
        </authorList>
    </citation>
    <scope>NUCLEOTIDE SEQUENCE [LARGE SCALE GENOMIC DNA]</scope>
    <source>
        <strain evidence="2 3">CH446_14T</strain>
    </source>
</reference>
<feature type="domain" description="DUF4236" evidence="1">
    <location>
        <begin position="3"/>
        <end position="57"/>
    </location>
</feature>
<dbReference type="AlphaFoldDB" id="A0A5D4RAY2"/>
<name>A0A5D4RAY2_9BACI</name>
<evidence type="ECO:0000259" key="1">
    <source>
        <dbReference type="Pfam" id="PF14020"/>
    </source>
</evidence>
<evidence type="ECO:0000313" key="2">
    <source>
        <dbReference type="EMBL" id="TYS48643.1"/>
    </source>
</evidence>
<dbReference type="Proteomes" id="UP000322139">
    <property type="component" value="Unassembled WGS sequence"/>
</dbReference>